<dbReference type="Gene3D" id="3.40.50.2300">
    <property type="match status" value="1"/>
</dbReference>
<dbReference type="InterPro" id="IPR001789">
    <property type="entry name" value="Sig_transdc_resp-reg_receiver"/>
</dbReference>
<evidence type="ECO:0000313" key="3">
    <source>
        <dbReference type="EMBL" id="VFS30996.1"/>
    </source>
</evidence>
<dbReference type="Proteomes" id="UP000351155">
    <property type="component" value="Unassembled WGS sequence"/>
</dbReference>
<dbReference type="GO" id="GO:0008984">
    <property type="term" value="F:protein-glutamate methylesterase activity"/>
    <property type="evidence" value="ECO:0007669"/>
    <property type="project" value="UniProtKB-EC"/>
</dbReference>
<dbReference type="SUPFAM" id="SSF52172">
    <property type="entry name" value="CheY-like"/>
    <property type="match status" value="1"/>
</dbReference>
<evidence type="ECO:0000313" key="4">
    <source>
        <dbReference type="Proteomes" id="UP000351155"/>
    </source>
</evidence>
<proteinExistence type="predicted"/>
<dbReference type="InterPro" id="IPR011006">
    <property type="entry name" value="CheY-like_superfamily"/>
</dbReference>
<dbReference type="GO" id="GO:0000160">
    <property type="term" value="P:phosphorelay signal transduction system"/>
    <property type="evidence" value="ECO:0007669"/>
    <property type="project" value="InterPro"/>
</dbReference>
<accession>A0A484Y5K7</accession>
<gene>
    <name evidence="3" type="primary">cheB_2</name>
    <name evidence="3" type="ORF">NCTC12126_03059</name>
</gene>
<reference evidence="3 4" key="1">
    <citation type="submission" date="2019-03" db="EMBL/GenBank/DDBJ databases">
        <authorList>
            <consortium name="Pathogen Informatics"/>
        </authorList>
    </citation>
    <scope>NUCLEOTIDE SEQUENCE [LARGE SCALE GENOMIC DNA]</scope>
    <source>
        <strain evidence="3 4">NCTC12126</strain>
    </source>
</reference>
<comment type="caution">
    <text evidence="1">Lacks conserved residue(s) required for the propagation of feature annotation.</text>
</comment>
<evidence type="ECO:0000256" key="1">
    <source>
        <dbReference type="PROSITE-ProRule" id="PRU00169"/>
    </source>
</evidence>
<dbReference type="PANTHER" id="PTHR42872:SF6">
    <property type="entry name" value="PROTEIN-GLUTAMATE METHYLESTERASE_PROTEIN-GLUTAMINE GLUTAMINASE"/>
    <property type="match status" value="1"/>
</dbReference>
<sequence length="60" mass="6601">MDGIDFLEKLMRLRPMPVVMVSSLTGKGSEITLRALELGAVDFVTNRSWASAKGCWRTAS</sequence>
<dbReference type="EC" id="3.1.1.61" evidence="3"/>
<organism evidence="3 4">
    <name type="scientific">Enterobacter cancerogenus</name>
    <dbReference type="NCBI Taxonomy" id="69218"/>
    <lineage>
        <taxon>Bacteria</taxon>
        <taxon>Pseudomonadati</taxon>
        <taxon>Pseudomonadota</taxon>
        <taxon>Gammaproteobacteria</taxon>
        <taxon>Enterobacterales</taxon>
        <taxon>Enterobacteriaceae</taxon>
        <taxon>Enterobacter</taxon>
        <taxon>Enterobacter cloacae complex</taxon>
    </lineage>
</organism>
<name>A0A484Y5K7_9ENTR</name>
<keyword evidence="3" id="KW-0378">Hydrolase</keyword>
<evidence type="ECO:0000259" key="2">
    <source>
        <dbReference type="PROSITE" id="PS50110"/>
    </source>
</evidence>
<dbReference type="EMBL" id="CAADIW010000024">
    <property type="protein sequence ID" value="VFS30996.1"/>
    <property type="molecule type" value="Genomic_DNA"/>
</dbReference>
<dbReference type="PANTHER" id="PTHR42872">
    <property type="entry name" value="PROTEIN-GLUTAMATE METHYLESTERASE/PROTEIN-GLUTAMINE GLUTAMINASE"/>
    <property type="match status" value="1"/>
</dbReference>
<protein>
    <submittedName>
        <fullName evidence="3">Chemotaxis-specific methylesterase</fullName>
        <ecNumber evidence="3">3.1.1.61</ecNumber>
    </submittedName>
</protein>
<dbReference type="PROSITE" id="PS50110">
    <property type="entry name" value="RESPONSE_REGULATORY"/>
    <property type="match status" value="1"/>
</dbReference>
<feature type="domain" description="Response regulatory" evidence="2">
    <location>
        <begin position="1"/>
        <end position="60"/>
    </location>
</feature>
<dbReference type="AlphaFoldDB" id="A0A484Y5K7"/>